<accession>A0AAN6VEC9</accession>
<keyword evidence="2" id="KW-1185">Reference proteome</keyword>
<organism evidence="1 2">
    <name type="scientific">Chaetomidium leptoderma</name>
    <dbReference type="NCBI Taxonomy" id="669021"/>
    <lineage>
        <taxon>Eukaryota</taxon>
        <taxon>Fungi</taxon>
        <taxon>Dikarya</taxon>
        <taxon>Ascomycota</taxon>
        <taxon>Pezizomycotina</taxon>
        <taxon>Sordariomycetes</taxon>
        <taxon>Sordariomycetidae</taxon>
        <taxon>Sordariales</taxon>
        <taxon>Chaetomiaceae</taxon>
        <taxon>Chaetomidium</taxon>
    </lineage>
</organism>
<evidence type="ECO:0000313" key="2">
    <source>
        <dbReference type="Proteomes" id="UP001302745"/>
    </source>
</evidence>
<gene>
    <name evidence="1" type="ORF">C8A00DRAFT_37529</name>
</gene>
<name>A0AAN6VEC9_9PEZI</name>
<dbReference type="Proteomes" id="UP001302745">
    <property type="component" value="Unassembled WGS sequence"/>
</dbReference>
<reference evidence="1" key="2">
    <citation type="submission" date="2023-05" db="EMBL/GenBank/DDBJ databases">
        <authorList>
            <consortium name="Lawrence Berkeley National Laboratory"/>
            <person name="Steindorff A."/>
            <person name="Hensen N."/>
            <person name="Bonometti L."/>
            <person name="Westerberg I."/>
            <person name="Brannstrom I.O."/>
            <person name="Guillou S."/>
            <person name="Cros-Aarteil S."/>
            <person name="Calhoun S."/>
            <person name="Haridas S."/>
            <person name="Kuo A."/>
            <person name="Mondo S."/>
            <person name="Pangilinan J."/>
            <person name="Riley R."/>
            <person name="Labutti K."/>
            <person name="Andreopoulos B."/>
            <person name="Lipzen A."/>
            <person name="Chen C."/>
            <person name="Yanf M."/>
            <person name="Daum C."/>
            <person name="Ng V."/>
            <person name="Clum A."/>
            <person name="Ohm R."/>
            <person name="Martin F."/>
            <person name="Silar P."/>
            <person name="Natvig D."/>
            <person name="Lalanne C."/>
            <person name="Gautier V."/>
            <person name="Ament-Velasquez S.L."/>
            <person name="Kruys A."/>
            <person name="Hutchinson M.I."/>
            <person name="Powell A.J."/>
            <person name="Barry K."/>
            <person name="Miller A.N."/>
            <person name="Grigoriev I.V."/>
            <person name="Debuchy R."/>
            <person name="Gladieux P."/>
            <person name="Thoren M.H."/>
            <person name="Johannesson H."/>
        </authorList>
    </citation>
    <scope>NUCLEOTIDE SEQUENCE</scope>
    <source>
        <strain evidence="1">CBS 538.74</strain>
    </source>
</reference>
<dbReference type="AlphaFoldDB" id="A0AAN6VEC9"/>
<sequence>METPKTASDSRQLPISTITVTRHRELLIRAVANVTSSPVAKQTYAQIVDGLPLSEVADDGFDGCSCPGHPLDPDHTQLCPGVAEETEALCSRFDANALLMPSQLLVDYESTPLDSPGFATRLIELVARSVHQMAVWLYKQDTNRHKDDALGTWRPSEKYGRFYPATFPTTLFCHPWYRDYDQYPEGIADSVGYWAEARILGGVVLFDRKNPDSDAVYIHADRRSVIYRICRLLDSQVEELARFLLSEPNPTASAQPKNCALPILPSQANRDRVDPEQAIETTGINRDPWERRLRPLRETDLRTRDVIDTFNFLSKEDWRAAKKRAIRERDERERLEEHGMRG</sequence>
<comment type="caution">
    <text evidence="1">The sequence shown here is derived from an EMBL/GenBank/DDBJ whole genome shotgun (WGS) entry which is preliminary data.</text>
</comment>
<proteinExistence type="predicted"/>
<dbReference type="EMBL" id="MU857116">
    <property type="protein sequence ID" value="KAK4149882.1"/>
    <property type="molecule type" value="Genomic_DNA"/>
</dbReference>
<reference evidence="1" key="1">
    <citation type="journal article" date="2023" name="Mol. Phylogenet. Evol.">
        <title>Genome-scale phylogeny and comparative genomics of the fungal order Sordariales.</title>
        <authorList>
            <person name="Hensen N."/>
            <person name="Bonometti L."/>
            <person name="Westerberg I."/>
            <person name="Brannstrom I.O."/>
            <person name="Guillou S."/>
            <person name="Cros-Aarteil S."/>
            <person name="Calhoun S."/>
            <person name="Haridas S."/>
            <person name="Kuo A."/>
            <person name="Mondo S."/>
            <person name="Pangilinan J."/>
            <person name="Riley R."/>
            <person name="LaButti K."/>
            <person name="Andreopoulos B."/>
            <person name="Lipzen A."/>
            <person name="Chen C."/>
            <person name="Yan M."/>
            <person name="Daum C."/>
            <person name="Ng V."/>
            <person name="Clum A."/>
            <person name="Steindorff A."/>
            <person name="Ohm R.A."/>
            <person name="Martin F."/>
            <person name="Silar P."/>
            <person name="Natvig D.O."/>
            <person name="Lalanne C."/>
            <person name="Gautier V."/>
            <person name="Ament-Velasquez S.L."/>
            <person name="Kruys A."/>
            <person name="Hutchinson M.I."/>
            <person name="Powell A.J."/>
            <person name="Barry K."/>
            <person name="Miller A.N."/>
            <person name="Grigoriev I.V."/>
            <person name="Debuchy R."/>
            <person name="Gladieux P."/>
            <person name="Hiltunen Thoren M."/>
            <person name="Johannesson H."/>
        </authorList>
    </citation>
    <scope>NUCLEOTIDE SEQUENCE</scope>
    <source>
        <strain evidence="1">CBS 538.74</strain>
    </source>
</reference>
<protein>
    <submittedName>
        <fullName evidence="1">Uncharacterized protein</fullName>
    </submittedName>
</protein>
<evidence type="ECO:0000313" key="1">
    <source>
        <dbReference type="EMBL" id="KAK4149882.1"/>
    </source>
</evidence>